<dbReference type="RefSeq" id="WP_343918512.1">
    <property type="nucleotide sequence ID" value="NZ_BAAAJT010000002.1"/>
</dbReference>
<name>A0ABW4TNS6_9ACTN</name>
<evidence type="ECO:0000313" key="2">
    <source>
        <dbReference type="EMBL" id="MFD1947424.1"/>
    </source>
</evidence>
<dbReference type="PANTHER" id="PTHR48079">
    <property type="entry name" value="PROTEIN YEEZ"/>
    <property type="match status" value="1"/>
</dbReference>
<dbReference type="InterPro" id="IPR036291">
    <property type="entry name" value="NAD(P)-bd_dom_sf"/>
</dbReference>
<dbReference type="InterPro" id="IPR051783">
    <property type="entry name" value="NAD(P)-dependent_oxidoreduct"/>
</dbReference>
<evidence type="ECO:0000313" key="3">
    <source>
        <dbReference type="Proteomes" id="UP001597351"/>
    </source>
</evidence>
<evidence type="ECO:0000259" key="1">
    <source>
        <dbReference type="Pfam" id="PF01370"/>
    </source>
</evidence>
<organism evidence="2 3">
    <name type="scientific">Nocardioides aestuarii</name>
    <dbReference type="NCBI Taxonomy" id="252231"/>
    <lineage>
        <taxon>Bacteria</taxon>
        <taxon>Bacillati</taxon>
        <taxon>Actinomycetota</taxon>
        <taxon>Actinomycetes</taxon>
        <taxon>Propionibacteriales</taxon>
        <taxon>Nocardioidaceae</taxon>
        <taxon>Nocardioides</taxon>
    </lineage>
</organism>
<dbReference type="Pfam" id="PF01370">
    <property type="entry name" value="Epimerase"/>
    <property type="match status" value="1"/>
</dbReference>
<reference evidence="3" key="1">
    <citation type="journal article" date="2019" name="Int. J. Syst. Evol. Microbiol.">
        <title>The Global Catalogue of Microorganisms (GCM) 10K type strain sequencing project: providing services to taxonomists for standard genome sequencing and annotation.</title>
        <authorList>
            <consortium name="The Broad Institute Genomics Platform"/>
            <consortium name="The Broad Institute Genome Sequencing Center for Infectious Disease"/>
            <person name="Wu L."/>
            <person name="Ma J."/>
        </authorList>
    </citation>
    <scope>NUCLEOTIDE SEQUENCE [LARGE SCALE GENOMIC DNA]</scope>
    <source>
        <strain evidence="3">CGMCC 1.12477</strain>
    </source>
</reference>
<gene>
    <name evidence="2" type="ORF">ACFSDE_11540</name>
</gene>
<accession>A0ABW4TNS6</accession>
<dbReference type="PANTHER" id="PTHR48079:SF6">
    <property type="entry name" value="NAD(P)-BINDING DOMAIN-CONTAINING PROTEIN-RELATED"/>
    <property type="match status" value="1"/>
</dbReference>
<dbReference type="Gene3D" id="3.40.50.720">
    <property type="entry name" value="NAD(P)-binding Rossmann-like Domain"/>
    <property type="match status" value="1"/>
</dbReference>
<dbReference type="Proteomes" id="UP001597351">
    <property type="component" value="Unassembled WGS sequence"/>
</dbReference>
<protein>
    <submittedName>
        <fullName evidence="2">NAD-dependent epimerase/dehydratase family protein</fullName>
    </submittedName>
</protein>
<dbReference type="EMBL" id="JBHUGD010000003">
    <property type="protein sequence ID" value="MFD1947424.1"/>
    <property type="molecule type" value="Genomic_DNA"/>
</dbReference>
<dbReference type="InterPro" id="IPR001509">
    <property type="entry name" value="Epimerase_deHydtase"/>
</dbReference>
<keyword evidence="3" id="KW-1185">Reference proteome</keyword>
<proteinExistence type="predicted"/>
<feature type="domain" description="NAD-dependent epimerase/dehydratase" evidence="1">
    <location>
        <begin position="18"/>
        <end position="235"/>
    </location>
</feature>
<dbReference type="SUPFAM" id="SSF51735">
    <property type="entry name" value="NAD(P)-binding Rossmann-fold domains"/>
    <property type="match status" value="1"/>
</dbReference>
<sequence>MATVDESARPAPRLDLHVFITGANGFIGRAMAARFRELGATVTGVDLVADPDRGVVAGDTTDPESWAGALDGVDVVVHTAALLGPAYSLERAWHVNVFGTHQVLRAAVDAGVPRFVHFSSIMAYGFGFPDGVDETYPVHVDNDVYTDTKVNSEAVVLTAHAAGEIDVTVVRPGDVWGPGSVWVRVPMQEMAKPTGFPIPDGGRGVFSPVYIDNFVDGMVQVLAKPDDSRGQVFNITDGVGVPCSDYFGRLAEMGGGRLVTLPVRIAAPLADLVGGVIRLLGTHSDLAAGTMYMLNRRGTVSIAKAQKVLDYQPLVSFDEGMARVEEWVATEGLARS</sequence>
<comment type="caution">
    <text evidence="2">The sequence shown here is derived from an EMBL/GenBank/DDBJ whole genome shotgun (WGS) entry which is preliminary data.</text>
</comment>